<proteinExistence type="predicted"/>
<reference evidence="5 6" key="1">
    <citation type="submission" date="2019-01" db="EMBL/GenBank/DDBJ databases">
        <title>Insights into ecological role of a new deltaproteobacterial order Candidatus Sinidesulfobacterales (Sva0485) by metagenomics and metatranscriptomics.</title>
        <authorList>
            <person name="Tan S."/>
            <person name="Liu J."/>
            <person name="Fang Y."/>
            <person name="Hedlund B."/>
            <person name="Lian Z.-H."/>
            <person name="Huang L.-Y."/>
            <person name="Li J.-T."/>
            <person name="Huang L.-N."/>
            <person name="Li W.-J."/>
            <person name="Jiang H.-C."/>
            <person name="Dong H.-L."/>
            <person name="Shu W.-S."/>
        </authorList>
    </citation>
    <scope>NUCLEOTIDE SEQUENCE [LARGE SCALE GENOMIC DNA]</scope>
    <source>
        <strain evidence="5">AP4</strain>
    </source>
</reference>
<name>A0A520XEN8_9DELT</name>
<dbReference type="PROSITE" id="PS00198">
    <property type="entry name" value="4FE4S_FER_1"/>
    <property type="match status" value="1"/>
</dbReference>
<organism evidence="5 6">
    <name type="scientific">Candidatus Acidulodesulfobacterium acidiphilum</name>
    <dbReference type="NCBI Taxonomy" id="2597224"/>
    <lineage>
        <taxon>Bacteria</taxon>
        <taxon>Deltaproteobacteria</taxon>
        <taxon>Candidatus Acidulodesulfobacterales</taxon>
        <taxon>Candidatus Acidulodesulfobacterium</taxon>
    </lineage>
</organism>
<evidence type="ECO:0000256" key="3">
    <source>
        <dbReference type="ARBA" id="ARBA00023014"/>
    </source>
</evidence>
<evidence type="ECO:0000256" key="1">
    <source>
        <dbReference type="ARBA" id="ARBA00022723"/>
    </source>
</evidence>
<dbReference type="Proteomes" id="UP000322454">
    <property type="component" value="Unassembled WGS sequence"/>
</dbReference>
<dbReference type="InterPro" id="IPR017896">
    <property type="entry name" value="4Fe4S_Fe-S-bd"/>
</dbReference>
<dbReference type="Gene3D" id="3.30.70.20">
    <property type="match status" value="1"/>
</dbReference>
<evidence type="ECO:0000313" key="6">
    <source>
        <dbReference type="Proteomes" id="UP000322454"/>
    </source>
</evidence>
<evidence type="ECO:0000259" key="4">
    <source>
        <dbReference type="PROSITE" id="PS51379"/>
    </source>
</evidence>
<dbReference type="GO" id="GO:0046872">
    <property type="term" value="F:metal ion binding"/>
    <property type="evidence" value="ECO:0007669"/>
    <property type="project" value="UniProtKB-KW"/>
</dbReference>
<dbReference type="InterPro" id="IPR017900">
    <property type="entry name" value="4Fe4S_Fe_S_CS"/>
</dbReference>
<gene>
    <name evidence="5" type="ORF">EVJ48_03860</name>
</gene>
<dbReference type="AlphaFoldDB" id="A0A520XEN8"/>
<evidence type="ECO:0000256" key="2">
    <source>
        <dbReference type="ARBA" id="ARBA00023004"/>
    </source>
</evidence>
<keyword evidence="3" id="KW-0411">Iron-sulfur</keyword>
<dbReference type="GO" id="GO:0051536">
    <property type="term" value="F:iron-sulfur cluster binding"/>
    <property type="evidence" value="ECO:0007669"/>
    <property type="project" value="UniProtKB-KW"/>
</dbReference>
<sequence>MRIFSKRNKLAVKNNDGEFISGVEYIIKRTLNNGISNIFLEDNIAKAMPEIPAVSPLNVEYNLDFLWTEVYSLSVTNRRTSVFAYDISFLNYAHLEEYFIKNEALTGGTVLFLFKKQGLKKFSFDFKSVFPVYNYYKVSNFIDYIPYYFELSEKLKLPVIIYLNDSVMNEYILEEKKEYTERTASMPDFTLKNLTDAYYKSTGEEKGLIQNIQSFKNTGKHIDFFKKISESSGENNLIFTDAKNFHRIIENKKFSENSNIILFYLLNPINYFELNEIIKDNCGGFYKNIYIFDSYSLLNFKLINIIENNKNIIKYENLSVVEYKNDSGIELGFCSDDFEIKDSKIPKSFCVGCNLFSFLSYLEKKIGNSENDVLIGDTGCFSLLQSSALKFSFNNIATNDNPVFFISTMNSKDLNKNFYVFITYLKFYENIDKFFKIYNVAKTNGRIIFVVYKSIFDYDFNAENLILNPALKTFKKNIIKKSTRFKDLNIAPDSMQLIFIDNDCFNNAKSGRDLNYKSYLIINNNVCKKFDCRLCYQKTKCPAIKIDINKDIFVEPEICNFCKLCIDICPHNAIKSKKRKKIKVKKSLESKINL</sequence>
<accession>A0A520XEN8</accession>
<dbReference type="EMBL" id="SHMQ01000007">
    <property type="protein sequence ID" value="RZV39654.1"/>
    <property type="molecule type" value="Genomic_DNA"/>
</dbReference>
<dbReference type="PROSITE" id="PS51379">
    <property type="entry name" value="4FE4S_FER_2"/>
    <property type="match status" value="1"/>
</dbReference>
<dbReference type="SUPFAM" id="SSF54862">
    <property type="entry name" value="4Fe-4S ferredoxins"/>
    <property type="match status" value="1"/>
</dbReference>
<comment type="caution">
    <text evidence="5">The sequence shown here is derived from an EMBL/GenBank/DDBJ whole genome shotgun (WGS) entry which is preliminary data.</text>
</comment>
<protein>
    <recommendedName>
        <fullName evidence="4">4Fe-4S ferredoxin-type domain-containing protein</fullName>
    </recommendedName>
</protein>
<keyword evidence="2" id="KW-0408">Iron</keyword>
<evidence type="ECO:0000313" key="5">
    <source>
        <dbReference type="EMBL" id="RZV39654.1"/>
    </source>
</evidence>
<feature type="domain" description="4Fe-4S ferredoxin-type" evidence="4">
    <location>
        <begin position="550"/>
        <end position="579"/>
    </location>
</feature>
<keyword evidence="1" id="KW-0479">Metal-binding</keyword>
<dbReference type="Pfam" id="PF00037">
    <property type="entry name" value="Fer4"/>
    <property type="match status" value="1"/>
</dbReference>